<dbReference type="InterPro" id="IPR050267">
    <property type="entry name" value="Anti-sigma-factor_SerPK"/>
</dbReference>
<evidence type="ECO:0000313" key="1">
    <source>
        <dbReference type="EMBL" id="EOD63530.1"/>
    </source>
</evidence>
<organism evidence="1 2">
    <name type="scientific">Amycolatopsis vancoresmycina DSM 44592</name>
    <dbReference type="NCBI Taxonomy" id="1292037"/>
    <lineage>
        <taxon>Bacteria</taxon>
        <taxon>Bacillati</taxon>
        <taxon>Actinomycetota</taxon>
        <taxon>Actinomycetes</taxon>
        <taxon>Pseudonocardiales</taxon>
        <taxon>Pseudonocardiaceae</taxon>
        <taxon>Amycolatopsis</taxon>
    </lineage>
</organism>
<accession>R1HJ09</accession>
<evidence type="ECO:0008006" key="3">
    <source>
        <dbReference type="Google" id="ProtNLM"/>
    </source>
</evidence>
<gene>
    <name evidence="1" type="ORF">H480_36423</name>
</gene>
<comment type="caution">
    <text evidence="1">The sequence shown here is derived from an EMBL/GenBank/DDBJ whole genome shotgun (WGS) entry which is preliminary data.</text>
</comment>
<sequence length="254" mass="27932">MAREQEASAGLLLVPEFREASTVMAVSGLLSLASSPALRDGVLKVATDAPQCVIADIRDLTIEHDWLLSVFSVLAARLWDWPGISFAVVTDRAEHLSGLRAKSIDLFVAVHPDVVTAERARDQAPRKRAVREFVPSAATSMLARRFVEEICARWSLPEFTEDATTIAVELVENTVQHTHSPPKLRLEFRRGMFTVAVSDDDPRPAVLRERIGFADPGLGLRIVAHIARRWGCSRAWAGGKVVWAVLASPARAIR</sequence>
<protein>
    <recommendedName>
        <fullName evidence="3">STAS domain-containing protein</fullName>
    </recommendedName>
</protein>
<dbReference type="Proteomes" id="UP000014139">
    <property type="component" value="Unassembled WGS sequence"/>
</dbReference>
<dbReference type="EMBL" id="AOUO01000609">
    <property type="protein sequence ID" value="EOD63530.1"/>
    <property type="molecule type" value="Genomic_DNA"/>
</dbReference>
<dbReference type="InterPro" id="IPR036890">
    <property type="entry name" value="HATPase_C_sf"/>
</dbReference>
<dbReference type="PANTHER" id="PTHR35526:SF3">
    <property type="entry name" value="ANTI-SIGMA-F FACTOR RSBW"/>
    <property type="match status" value="1"/>
</dbReference>
<reference evidence="1 2" key="1">
    <citation type="submission" date="2013-02" db="EMBL/GenBank/DDBJ databases">
        <title>Draft genome sequence of Amycolatopsis vancoresmycina strain DSM 44592T.</title>
        <authorList>
            <person name="Kumar S."/>
            <person name="Kaur N."/>
            <person name="Kaur C."/>
            <person name="Raghava G.P.S."/>
            <person name="Mayilraj S."/>
        </authorList>
    </citation>
    <scope>NUCLEOTIDE SEQUENCE [LARGE SCALE GENOMIC DNA]</scope>
    <source>
        <strain evidence="1 2">DSM 44592</strain>
    </source>
</reference>
<dbReference type="RefSeq" id="WP_004559771.1">
    <property type="nucleotide sequence ID" value="NZ_AOUO01000609.1"/>
</dbReference>
<dbReference type="Gene3D" id="3.30.565.10">
    <property type="entry name" value="Histidine kinase-like ATPase, C-terminal domain"/>
    <property type="match status" value="1"/>
</dbReference>
<proteinExistence type="predicted"/>
<dbReference type="PANTHER" id="PTHR35526">
    <property type="entry name" value="ANTI-SIGMA-F FACTOR RSBW-RELATED"/>
    <property type="match status" value="1"/>
</dbReference>
<dbReference type="CDD" id="cd16936">
    <property type="entry name" value="HATPase_RsbW-like"/>
    <property type="match status" value="1"/>
</dbReference>
<name>R1HJ09_9PSEU</name>
<keyword evidence="2" id="KW-1185">Reference proteome</keyword>
<evidence type="ECO:0000313" key="2">
    <source>
        <dbReference type="Proteomes" id="UP000014139"/>
    </source>
</evidence>
<dbReference type="eggNOG" id="COG1366">
    <property type="taxonomic scope" value="Bacteria"/>
</dbReference>
<dbReference type="SUPFAM" id="SSF55874">
    <property type="entry name" value="ATPase domain of HSP90 chaperone/DNA topoisomerase II/histidine kinase"/>
    <property type="match status" value="1"/>
</dbReference>
<dbReference type="PATRIC" id="fig|1292037.4.peg.6842"/>
<dbReference type="AlphaFoldDB" id="R1HJ09"/>